<feature type="transmembrane region" description="Helical" evidence="9">
    <location>
        <begin position="144"/>
        <end position="161"/>
    </location>
</feature>
<dbReference type="EMBL" id="CP039865">
    <property type="protein sequence ID" value="QCK87847.1"/>
    <property type="molecule type" value="Genomic_DNA"/>
</dbReference>
<evidence type="ECO:0000256" key="5">
    <source>
        <dbReference type="ARBA" id="ARBA00022970"/>
    </source>
</evidence>
<name>A0A4D7QSA0_9HYPH</name>
<dbReference type="CDD" id="cd06582">
    <property type="entry name" value="TM_PBP1_LivH_like"/>
    <property type="match status" value="1"/>
</dbReference>
<feature type="transmembrane region" description="Helical" evidence="9">
    <location>
        <begin position="96"/>
        <end position="116"/>
    </location>
</feature>
<keyword evidence="6 9" id="KW-1133">Transmembrane helix</keyword>
<gene>
    <name evidence="10" type="ORF">E8L99_19850</name>
</gene>
<evidence type="ECO:0000256" key="4">
    <source>
        <dbReference type="ARBA" id="ARBA00022692"/>
    </source>
</evidence>
<evidence type="ECO:0000313" key="10">
    <source>
        <dbReference type="EMBL" id="QCK87847.1"/>
    </source>
</evidence>
<dbReference type="RefSeq" id="WP_137101175.1">
    <property type="nucleotide sequence ID" value="NZ_CP039865.1"/>
</dbReference>
<feature type="transmembrane region" description="Helical" evidence="9">
    <location>
        <begin position="44"/>
        <end position="64"/>
    </location>
</feature>
<comment type="similarity">
    <text evidence="8">Belongs to the binding-protein-dependent transport system permease family. LivHM subfamily.</text>
</comment>
<feature type="transmembrane region" description="Helical" evidence="9">
    <location>
        <begin position="20"/>
        <end position="37"/>
    </location>
</feature>
<dbReference type="InterPro" id="IPR001851">
    <property type="entry name" value="ABC_transp_permease"/>
</dbReference>
<dbReference type="PANTHER" id="PTHR11795:SF445">
    <property type="entry name" value="AMINO ACID ABC TRANSPORTER PERMEASE PROTEIN"/>
    <property type="match status" value="1"/>
</dbReference>
<evidence type="ECO:0000256" key="2">
    <source>
        <dbReference type="ARBA" id="ARBA00022448"/>
    </source>
</evidence>
<accession>A0A4D7QSA0</accession>
<keyword evidence="2" id="KW-0813">Transport</keyword>
<evidence type="ECO:0000256" key="9">
    <source>
        <dbReference type="SAM" id="Phobius"/>
    </source>
</evidence>
<feature type="transmembrane region" description="Helical" evidence="9">
    <location>
        <begin position="222"/>
        <end position="239"/>
    </location>
</feature>
<evidence type="ECO:0000256" key="1">
    <source>
        <dbReference type="ARBA" id="ARBA00004651"/>
    </source>
</evidence>
<dbReference type="KEGG" id="paqt:E8L99_19850"/>
<dbReference type="Proteomes" id="UP000298588">
    <property type="component" value="Chromosome"/>
</dbReference>
<dbReference type="GO" id="GO:0005886">
    <property type="term" value="C:plasma membrane"/>
    <property type="evidence" value="ECO:0007669"/>
    <property type="project" value="UniProtKB-SubCell"/>
</dbReference>
<comment type="subcellular location">
    <subcellularLocation>
        <location evidence="1">Cell membrane</location>
        <topology evidence="1">Multi-pass membrane protein</topology>
    </subcellularLocation>
</comment>
<dbReference type="GO" id="GO:0022857">
    <property type="term" value="F:transmembrane transporter activity"/>
    <property type="evidence" value="ECO:0007669"/>
    <property type="project" value="InterPro"/>
</dbReference>
<dbReference type="Pfam" id="PF02653">
    <property type="entry name" value="BPD_transp_2"/>
    <property type="match status" value="1"/>
</dbReference>
<protein>
    <submittedName>
        <fullName evidence="10">Branched-chain amino acid ABC transporter permease</fullName>
    </submittedName>
</protein>
<feature type="transmembrane region" description="Helical" evidence="9">
    <location>
        <begin position="195"/>
        <end position="216"/>
    </location>
</feature>
<organism evidence="10 11">
    <name type="scientific">Phreatobacter aquaticus</name>
    <dbReference type="NCBI Taxonomy" id="2570229"/>
    <lineage>
        <taxon>Bacteria</taxon>
        <taxon>Pseudomonadati</taxon>
        <taxon>Pseudomonadota</taxon>
        <taxon>Alphaproteobacteria</taxon>
        <taxon>Hyphomicrobiales</taxon>
        <taxon>Phreatobacteraceae</taxon>
        <taxon>Phreatobacter</taxon>
    </lineage>
</organism>
<evidence type="ECO:0000256" key="3">
    <source>
        <dbReference type="ARBA" id="ARBA00022475"/>
    </source>
</evidence>
<dbReference type="OrthoDB" id="9807115at2"/>
<keyword evidence="4 9" id="KW-0812">Transmembrane</keyword>
<reference evidence="10 11" key="1">
    <citation type="submission" date="2019-04" db="EMBL/GenBank/DDBJ databases">
        <title>Phreatobacter aquaticus sp. nov.</title>
        <authorList>
            <person name="Choi A."/>
            <person name="Baek K."/>
        </authorList>
    </citation>
    <scope>NUCLEOTIDE SEQUENCE [LARGE SCALE GENOMIC DNA]</scope>
    <source>
        <strain evidence="10 11">NMCR1094</strain>
    </source>
</reference>
<proteinExistence type="inferred from homology"/>
<evidence type="ECO:0000256" key="8">
    <source>
        <dbReference type="ARBA" id="ARBA00037998"/>
    </source>
</evidence>
<dbReference type="GO" id="GO:0006865">
    <property type="term" value="P:amino acid transport"/>
    <property type="evidence" value="ECO:0007669"/>
    <property type="project" value="UniProtKB-KW"/>
</dbReference>
<keyword evidence="5" id="KW-0029">Amino-acid transport</keyword>
<evidence type="ECO:0000256" key="7">
    <source>
        <dbReference type="ARBA" id="ARBA00023136"/>
    </source>
</evidence>
<dbReference type="AlphaFoldDB" id="A0A4D7QSA0"/>
<dbReference type="PANTHER" id="PTHR11795">
    <property type="entry name" value="BRANCHED-CHAIN AMINO ACID TRANSPORT SYSTEM PERMEASE PROTEIN LIVH"/>
    <property type="match status" value="1"/>
</dbReference>
<evidence type="ECO:0000256" key="6">
    <source>
        <dbReference type="ARBA" id="ARBA00022989"/>
    </source>
</evidence>
<sequence length="242" mass="25765">MDLSLLAQQIVNGLVNGMNYVVISTGLTLVFGVLRVINFAHGEFYMLGAFLTYYAMTLMGLSYIPAVLVATILVGASGIIVNNLVFWPLRKTHEFTILLSSLGISLLITNMSELGFGHDPKYLNSPFADEILEFGPIVITQQRALVFGVAIVALAFTYAAIRYTIFGKMMRATAQNPEGAALTGINIRFVHTLTFVLACGLAGLSGAVVGPLAMIFPTVGSWAVLKGFTVVILGGLGSVQGP</sequence>
<dbReference type="InterPro" id="IPR037294">
    <property type="entry name" value="ABC_BtuC-like"/>
</dbReference>
<evidence type="ECO:0000313" key="11">
    <source>
        <dbReference type="Proteomes" id="UP000298588"/>
    </source>
</evidence>
<dbReference type="Gene3D" id="1.10.3470.10">
    <property type="entry name" value="ABC transporter involved in vitamin B12 uptake, BtuC"/>
    <property type="match status" value="1"/>
</dbReference>
<feature type="transmembrane region" description="Helical" evidence="9">
    <location>
        <begin position="70"/>
        <end position="89"/>
    </location>
</feature>
<keyword evidence="3" id="KW-1003">Cell membrane</keyword>
<keyword evidence="7 9" id="KW-0472">Membrane</keyword>
<keyword evidence="11" id="KW-1185">Reference proteome</keyword>
<dbReference type="InterPro" id="IPR052157">
    <property type="entry name" value="BCAA_transport_permease"/>
</dbReference>